<dbReference type="InterPro" id="IPR046522">
    <property type="entry name" value="DUF6699"/>
</dbReference>
<name>A0A5C3MP40_9AGAM</name>
<protein>
    <recommendedName>
        <fullName evidence="1">DUF6699 domain-containing protein</fullName>
    </recommendedName>
</protein>
<feature type="non-terminal residue" evidence="2">
    <location>
        <position position="1"/>
    </location>
</feature>
<keyword evidence="3" id="KW-1185">Reference proteome</keyword>
<dbReference type="STRING" id="5364.A0A5C3MP40"/>
<reference evidence="2 3" key="1">
    <citation type="journal article" date="2019" name="Nat. Ecol. Evol.">
        <title>Megaphylogeny resolves global patterns of mushroom evolution.</title>
        <authorList>
            <person name="Varga T."/>
            <person name="Krizsan K."/>
            <person name="Foldi C."/>
            <person name="Dima B."/>
            <person name="Sanchez-Garcia M."/>
            <person name="Sanchez-Ramirez S."/>
            <person name="Szollosi G.J."/>
            <person name="Szarkandi J.G."/>
            <person name="Papp V."/>
            <person name="Albert L."/>
            <person name="Andreopoulos W."/>
            <person name="Angelini C."/>
            <person name="Antonin V."/>
            <person name="Barry K.W."/>
            <person name="Bougher N.L."/>
            <person name="Buchanan P."/>
            <person name="Buyck B."/>
            <person name="Bense V."/>
            <person name="Catcheside P."/>
            <person name="Chovatia M."/>
            <person name="Cooper J."/>
            <person name="Damon W."/>
            <person name="Desjardin D."/>
            <person name="Finy P."/>
            <person name="Geml J."/>
            <person name="Haridas S."/>
            <person name="Hughes K."/>
            <person name="Justo A."/>
            <person name="Karasinski D."/>
            <person name="Kautmanova I."/>
            <person name="Kiss B."/>
            <person name="Kocsube S."/>
            <person name="Kotiranta H."/>
            <person name="LaButti K.M."/>
            <person name="Lechner B.E."/>
            <person name="Liimatainen K."/>
            <person name="Lipzen A."/>
            <person name="Lukacs Z."/>
            <person name="Mihaltcheva S."/>
            <person name="Morgado L.N."/>
            <person name="Niskanen T."/>
            <person name="Noordeloos M.E."/>
            <person name="Ohm R.A."/>
            <person name="Ortiz-Santana B."/>
            <person name="Ovrebo C."/>
            <person name="Racz N."/>
            <person name="Riley R."/>
            <person name="Savchenko A."/>
            <person name="Shiryaev A."/>
            <person name="Soop K."/>
            <person name="Spirin V."/>
            <person name="Szebenyi C."/>
            <person name="Tomsovsky M."/>
            <person name="Tulloss R.E."/>
            <person name="Uehling J."/>
            <person name="Grigoriev I.V."/>
            <person name="Vagvolgyi C."/>
            <person name="Papp T."/>
            <person name="Martin F.M."/>
            <person name="Miettinen O."/>
            <person name="Hibbett D.S."/>
            <person name="Nagy L.G."/>
        </authorList>
    </citation>
    <scope>NUCLEOTIDE SEQUENCE [LARGE SCALE GENOMIC DNA]</scope>
    <source>
        <strain evidence="2 3">OMC1185</strain>
    </source>
</reference>
<dbReference type="OrthoDB" id="3251728at2759"/>
<evidence type="ECO:0000259" key="1">
    <source>
        <dbReference type="Pfam" id="PF20415"/>
    </source>
</evidence>
<feature type="non-terminal residue" evidence="2">
    <location>
        <position position="302"/>
    </location>
</feature>
<sequence length="302" mass="34495">PYLYPPIYYPSNPYLDPYYYQQHAPFVPPVNLQGLQPLTPPTRTVHFEDEDPTPVRPRVVSWHAGMTLPSPPPGPVPFYYPSPQPQPIPLYTHGRRHSFGNSPVMSPPWMASPPWGGWPGYVYPPQPYVPQPILHPLLNGESQSPPIFFDMSIAKFCPMKLTGRTTKALLTNEELAQPATWPATTHMRIVCDAVKQWPIELKDRREEGNAMFLQVPGTDSSRPITLGDVLHAIHVAMQTQITHMDWARLSKSDEIDVARAYTRRCRAFPSVEEFETRQGVRRVDYLKKHYMFKGLKRSGDDN</sequence>
<organism evidence="2 3">
    <name type="scientific">Heliocybe sulcata</name>
    <dbReference type="NCBI Taxonomy" id="5364"/>
    <lineage>
        <taxon>Eukaryota</taxon>
        <taxon>Fungi</taxon>
        <taxon>Dikarya</taxon>
        <taxon>Basidiomycota</taxon>
        <taxon>Agaricomycotina</taxon>
        <taxon>Agaricomycetes</taxon>
        <taxon>Gloeophyllales</taxon>
        <taxon>Gloeophyllaceae</taxon>
        <taxon>Heliocybe</taxon>
    </lineage>
</organism>
<gene>
    <name evidence="2" type="ORF">OE88DRAFT_1612930</name>
</gene>
<feature type="domain" description="DUF6699" evidence="1">
    <location>
        <begin position="168"/>
        <end position="300"/>
    </location>
</feature>
<evidence type="ECO:0000313" key="2">
    <source>
        <dbReference type="EMBL" id="TFK46513.1"/>
    </source>
</evidence>
<proteinExistence type="predicted"/>
<dbReference type="AlphaFoldDB" id="A0A5C3MP40"/>
<dbReference type="Proteomes" id="UP000305948">
    <property type="component" value="Unassembled WGS sequence"/>
</dbReference>
<dbReference type="Pfam" id="PF20415">
    <property type="entry name" value="DUF6699"/>
    <property type="match status" value="1"/>
</dbReference>
<accession>A0A5C3MP40</accession>
<dbReference type="EMBL" id="ML213529">
    <property type="protein sequence ID" value="TFK46513.1"/>
    <property type="molecule type" value="Genomic_DNA"/>
</dbReference>
<evidence type="ECO:0000313" key="3">
    <source>
        <dbReference type="Proteomes" id="UP000305948"/>
    </source>
</evidence>